<comment type="caution">
    <text evidence="2">The sequence shown here is derived from an EMBL/GenBank/DDBJ whole genome shotgun (WGS) entry which is preliminary data.</text>
</comment>
<feature type="compositionally biased region" description="Low complexity" evidence="1">
    <location>
        <begin position="20"/>
        <end position="30"/>
    </location>
</feature>
<organism evidence="2">
    <name type="scientific">marine sediment metagenome</name>
    <dbReference type="NCBI Taxonomy" id="412755"/>
    <lineage>
        <taxon>unclassified sequences</taxon>
        <taxon>metagenomes</taxon>
        <taxon>ecological metagenomes</taxon>
    </lineage>
</organism>
<proteinExistence type="predicted"/>
<dbReference type="AlphaFoldDB" id="A0A0F9IZJ6"/>
<name>A0A0F9IZJ6_9ZZZZ</name>
<sequence length="77" mass="8674">MSLYTYNMPIGNRAGEKTMSKTTTETSTESNSITLKKDAKGNYGWEIKIYGEKVEDILTKLRDADRQLQSTHGAEVK</sequence>
<dbReference type="EMBL" id="LAZR01019460">
    <property type="protein sequence ID" value="KKL92447.1"/>
    <property type="molecule type" value="Genomic_DNA"/>
</dbReference>
<protein>
    <submittedName>
        <fullName evidence="2">Uncharacterized protein</fullName>
    </submittedName>
</protein>
<accession>A0A0F9IZJ6</accession>
<reference evidence="2" key="1">
    <citation type="journal article" date="2015" name="Nature">
        <title>Complex archaea that bridge the gap between prokaryotes and eukaryotes.</title>
        <authorList>
            <person name="Spang A."/>
            <person name="Saw J.H."/>
            <person name="Jorgensen S.L."/>
            <person name="Zaremba-Niedzwiedzka K."/>
            <person name="Martijn J."/>
            <person name="Lind A.E."/>
            <person name="van Eijk R."/>
            <person name="Schleper C."/>
            <person name="Guy L."/>
            <person name="Ettema T.J."/>
        </authorList>
    </citation>
    <scope>NUCLEOTIDE SEQUENCE</scope>
</reference>
<evidence type="ECO:0000256" key="1">
    <source>
        <dbReference type="SAM" id="MobiDB-lite"/>
    </source>
</evidence>
<feature type="region of interest" description="Disordered" evidence="1">
    <location>
        <begin position="1"/>
        <end position="33"/>
    </location>
</feature>
<evidence type="ECO:0000313" key="2">
    <source>
        <dbReference type="EMBL" id="KKL92447.1"/>
    </source>
</evidence>
<gene>
    <name evidence="2" type="ORF">LCGC14_1884630</name>
</gene>